<dbReference type="AlphaFoldDB" id="A0AAU7D4T1"/>
<feature type="domain" description="BFN" evidence="1">
    <location>
        <begin position="20"/>
        <end position="151"/>
    </location>
</feature>
<dbReference type="InterPro" id="IPR036104">
    <property type="entry name" value="BFN_sf"/>
</dbReference>
<proteinExistence type="predicted"/>
<name>A0AAU7D4T1_9BACT</name>
<protein>
    <submittedName>
        <fullName evidence="3">Bifunctional nuclease family protein</fullName>
    </submittedName>
</protein>
<dbReference type="EMBL" id="CP121195">
    <property type="protein sequence ID" value="XBH12279.1"/>
    <property type="molecule type" value="Genomic_DNA"/>
</dbReference>
<dbReference type="Gene3D" id="3.10.690.10">
    <property type="entry name" value="Bifunctional nuclease domain"/>
    <property type="match status" value="1"/>
</dbReference>
<organism evidence="3">
    <name type="scientific">Edaphobacter paludis</name>
    <dbReference type="NCBI Taxonomy" id="3035702"/>
    <lineage>
        <taxon>Bacteria</taxon>
        <taxon>Pseudomonadati</taxon>
        <taxon>Acidobacteriota</taxon>
        <taxon>Terriglobia</taxon>
        <taxon>Terriglobales</taxon>
        <taxon>Acidobacteriaceae</taxon>
        <taxon>Edaphobacter</taxon>
    </lineage>
</organism>
<dbReference type="Pfam" id="PF02577">
    <property type="entry name" value="BFN_dom"/>
    <property type="match status" value="1"/>
</dbReference>
<dbReference type="EMBL" id="CP121194">
    <property type="protein sequence ID" value="XBH09075.1"/>
    <property type="molecule type" value="Genomic_DNA"/>
</dbReference>
<reference evidence="3" key="1">
    <citation type="submission" date="2023-03" db="EMBL/GenBank/DDBJ databases">
        <title>Edaphobacter sp.</title>
        <authorList>
            <person name="Huber K.J."/>
            <person name="Papendorf J."/>
            <person name="Pilke C."/>
            <person name="Bunk B."/>
            <person name="Sproeer C."/>
            <person name="Pester M."/>
        </authorList>
    </citation>
    <scope>NUCLEOTIDE SEQUENCE</scope>
    <source>
        <strain evidence="2">DSM 109919</strain>
        <strain evidence="3">DSM 109920</strain>
    </source>
</reference>
<dbReference type="PANTHER" id="PTHR15160">
    <property type="entry name" value="VON HIPPEL-LINDAU PROTEIN"/>
    <property type="match status" value="1"/>
</dbReference>
<dbReference type="PANTHER" id="PTHR15160:SF1">
    <property type="entry name" value="VON HIPPEL-LINDAU DISEASE TUMOR SUPPRESSOR"/>
    <property type="match status" value="1"/>
</dbReference>
<dbReference type="SUPFAM" id="SSF103256">
    <property type="entry name" value="Hypothetical protein TM0160"/>
    <property type="match status" value="1"/>
</dbReference>
<dbReference type="PROSITE" id="PS51658">
    <property type="entry name" value="BFN"/>
    <property type="match status" value="1"/>
</dbReference>
<evidence type="ECO:0000259" key="1">
    <source>
        <dbReference type="PROSITE" id="PS51658"/>
    </source>
</evidence>
<dbReference type="RefSeq" id="WP_348266585.1">
    <property type="nucleotide sequence ID" value="NZ_CP121194.1"/>
</dbReference>
<accession>A0AAU7D4T1</accession>
<sequence>MKSNDQTEVHKTADSGSGAEVEMQIRGLMMDPVTNMPIVVLKDIASDLILPIWVGIFEANAIALELEKTATPRPMTHDLLQNLARGLNAQVNKVVVSELRDDTFYAVIWMDHAGETVTLDARPSDAIALALRWDCPIYVNRDVLENSKQAASGSQTLDADEMRRWLENLNDDDMGRYKM</sequence>
<dbReference type="InterPro" id="IPR003729">
    <property type="entry name" value="Bi_nuclease_dom"/>
</dbReference>
<accession>A0AAU7CVF6</accession>
<gene>
    <name evidence="2" type="ORF">P4G45_11305</name>
    <name evidence="3" type="ORF">P8936_11250</name>
</gene>
<dbReference type="KEGG" id="epl:P4G45_11305"/>
<dbReference type="GO" id="GO:0004518">
    <property type="term" value="F:nuclease activity"/>
    <property type="evidence" value="ECO:0007669"/>
    <property type="project" value="InterPro"/>
</dbReference>
<evidence type="ECO:0000313" key="3">
    <source>
        <dbReference type="EMBL" id="XBH12279.1"/>
    </source>
</evidence>
<evidence type="ECO:0000313" key="2">
    <source>
        <dbReference type="EMBL" id="XBH09075.1"/>
    </source>
</evidence>